<dbReference type="Proteomes" id="UP000268192">
    <property type="component" value="Chromosome"/>
</dbReference>
<gene>
    <name evidence="1" type="ORF">D5400_19670</name>
</gene>
<evidence type="ECO:0000313" key="1">
    <source>
        <dbReference type="EMBL" id="AZN73210.1"/>
    </source>
</evidence>
<sequence>MSARPFSPVWVTLPGRPPRRVDSAFEALECLMGGWPITTHSTYRRAVQACRDAIDGFVPATKAREAFLAAARTIGATTSTKPAKHHDIAAAARASKGAFDGIVQL</sequence>
<dbReference type="InterPro" id="IPR010385">
    <property type="entry name" value="DUF982"/>
</dbReference>
<name>A0A3S9B8E6_9HYPH</name>
<dbReference type="KEGG" id="abaw:D5400_19670"/>
<dbReference type="AlphaFoldDB" id="A0A3S9B8E6"/>
<dbReference type="OrthoDB" id="8084083at2"/>
<proteinExistence type="predicted"/>
<accession>A0A3S9B8E6</accession>
<protein>
    <submittedName>
        <fullName evidence="1">DUF982 domain-containing protein</fullName>
    </submittedName>
</protein>
<dbReference type="RefSeq" id="WP_126011897.1">
    <property type="nucleotide sequence ID" value="NZ_CP032509.1"/>
</dbReference>
<dbReference type="EMBL" id="CP032509">
    <property type="protein sequence ID" value="AZN73210.1"/>
    <property type="molecule type" value="Genomic_DNA"/>
</dbReference>
<evidence type="ECO:0000313" key="2">
    <source>
        <dbReference type="Proteomes" id="UP000268192"/>
    </source>
</evidence>
<dbReference type="Gene3D" id="6.10.250.730">
    <property type="match status" value="1"/>
</dbReference>
<reference evidence="1 2" key="1">
    <citation type="submission" date="2018-09" db="EMBL/GenBank/DDBJ databases">
        <title>Marinorhizobium profundi gen. nov., sp. nov., isolated from a deep-sea sediment sample from the New Britain Trench and proposal of Marinorhizobiaceae fam. nov. in the order Rhizobiales of the class Alphaproteobacteria.</title>
        <authorList>
            <person name="Cao J."/>
        </authorList>
    </citation>
    <scope>NUCLEOTIDE SEQUENCE [LARGE SCALE GENOMIC DNA]</scope>
    <source>
        <strain evidence="1 2">WS11</strain>
    </source>
</reference>
<dbReference type="Pfam" id="PF06169">
    <property type="entry name" value="DUF982"/>
    <property type="match status" value="1"/>
</dbReference>
<organism evidence="1 2">
    <name type="scientific">Georhizobium profundi</name>
    <dbReference type="NCBI Taxonomy" id="2341112"/>
    <lineage>
        <taxon>Bacteria</taxon>
        <taxon>Pseudomonadati</taxon>
        <taxon>Pseudomonadota</taxon>
        <taxon>Alphaproteobacteria</taxon>
        <taxon>Hyphomicrobiales</taxon>
        <taxon>Rhizobiaceae</taxon>
        <taxon>Georhizobium</taxon>
    </lineage>
</organism>
<keyword evidence="2" id="KW-1185">Reference proteome</keyword>